<evidence type="ECO:0000256" key="11">
    <source>
        <dbReference type="RuleBase" id="RU003783"/>
    </source>
</evidence>
<comment type="subunit">
    <text evidence="10">Monomer.</text>
</comment>
<dbReference type="Pfam" id="PF01715">
    <property type="entry name" value="IPPT"/>
    <property type="match status" value="1"/>
</dbReference>
<dbReference type="PANTHER" id="PTHR11088:SF60">
    <property type="entry name" value="TRNA DIMETHYLALLYLTRANSFERASE"/>
    <property type="match status" value="1"/>
</dbReference>
<gene>
    <name evidence="10 14" type="primary">miaA</name>
    <name evidence="14" type="ORF">SSYRP_v1c06090</name>
</gene>
<dbReference type="RefSeq" id="WP_016340845.1">
    <property type="nucleotide sequence ID" value="NC_021284.1"/>
</dbReference>
<dbReference type="InterPro" id="IPR039657">
    <property type="entry name" value="Dimethylallyltransferase"/>
</dbReference>
<protein>
    <recommendedName>
        <fullName evidence="10">tRNA dimethylallyltransferase</fullName>
        <ecNumber evidence="10">2.5.1.75</ecNumber>
    </recommendedName>
    <alternativeName>
        <fullName evidence="10">Dimethylallyl diphosphate:tRNA dimethylallyltransferase</fullName>
        <shortName evidence="10">DMAPP:tRNA dimethylallyltransferase</shortName>
        <shortName evidence="10">DMATase</shortName>
    </alternativeName>
    <alternativeName>
        <fullName evidence="10">Isopentenyl-diphosphate:tRNA isopentenyltransferase</fullName>
        <shortName evidence="10">IPP transferase</shortName>
        <shortName evidence="10">IPPT</shortName>
        <shortName evidence="10">IPTase</shortName>
    </alternativeName>
</protein>
<dbReference type="HOGENOM" id="CLU_032616_0_1_14"/>
<evidence type="ECO:0000313" key="15">
    <source>
        <dbReference type="Proteomes" id="UP000013963"/>
    </source>
</evidence>
<keyword evidence="5 10" id="KW-0819">tRNA processing</keyword>
<evidence type="ECO:0000313" key="14">
    <source>
        <dbReference type="EMBL" id="AGM26199.1"/>
    </source>
</evidence>
<evidence type="ECO:0000256" key="10">
    <source>
        <dbReference type="HAMAP-Rule" id="MF_00185"/>
    </source>
</evidence>
<evidence type="ECO:0000256" key="1">
    <source>
        <dbReference type="ARBA" id="ARBA00001946"/>
    </source>
</evidence>
<accession>R4UE69</accession>
<dbReference type="GO" id="GO:0005524">
    <property type="term" value="F:ATP binding"/>
    <property type="evidence" value="ECO:0007669"/>
    <property type="project" value="UniProtKB-UniRule"/>
</dbReference>
<evidence type="ECO:0000256" key="6">
    <source>
        <dbReference type="ARBA" id="ARBA00022741"/>
    </source>
</evidence>
<evidence type="ECO:0000256" key="12">
    <source>
        <dbReference type="RuleBase" id="RU003784"/>
    </source>
</evidence>
<evidence type="ECO:0000256" key="9">
    <source>
        <dbReference type="ARBA" id="ARBA00049563"/>
    </source>
</evidence>
<dbReference type="PATRIC" id="fig|1276229.3.peg.604"/>
<dbReference type="InterPro" id="IPR018022">
    <property type="entry name" value="IPT"/>
</dbReference>
<dbReference type="Proteomes" id="UP000013963">
    <property type="component" value="Chromosome"/>
</dbReference>
<dbReference type="OrthoDB" id="9776390at2"/>
<feature type="binding site" evidence="10">
    <location>
        <begin position="11"/>
        <end position="18"/>
    </location>
    <ligand>
        <name>ATP</name>
        <dbReference type="ChEBI" id="CHEBI:30616"/>
    </ligand>
</feature>
<feature type="site" description="Interaction with substrate tRNA" evidence="10">
    <location>
        <position position="102"/>
    </location>
</feature>
<comment type="function">
    <text evidence="2 10 12">Catalyzes the transfer of a dimethylallyl group onto the adenine at position 37 in tRNAs that read codons beginning with uridine, leading to the formation of N6-(dimethylallyl)adenosine (i(6)A).</text>
</comment>
<dbReference type="EC" id="2.5.1.75" evidence="10"/>
<evidence type="ECO:0000256" key="3">
    <source>
        <dbReference type="ARBA" id="ARBA00005842"/>
    </source>
</evidence>
<evidence type="ECO:0000256" key="8">
    <source>
        <dbReference type="ARBA" id="ARBA00022842"/>
    </source>
</evidence>
<keyword evidence="6 10" id="KW-0547">Nucleotide-binding</keyword>
<dbReference type="GO" id="GO:0052381">
    <property type="term" value="F:tRNA dimethylallyltransferase activity"/>
    <property type="evidence" value="ECO:0007669"/>
    <property type="project" value="UniProtKB-UniRule"/>
</dbReference>
<feature type="binding site" evidence="10">
    <location>
        <begin position="13"/>
        <end position="18"/>
    </location>
    <ligand>
        <name>substrate</name>
    </ligand>
</feature>
<comment type="cofactor">
    <cofactor evidence="1 10">
        <name>Mg(2+)</name>
        <dbReference type="ChEBI" id="CHEBI:18420"/>
    </cofactor>
</comment>
<feature type="site" description="Interaction with substrate tRNA" evidence="10">
    <location>
        <position position="120"/>
    </location>
</feature>
<keyword evidence="8 10" id="KW-0460">Magnesium</keyword>
<evidence type="ECO:0000256" key="2">
    <source>
        <dbReference type="ARBA" id="ARBA00003213"/>
    </source>
</evidence>
<keyword evidence="15" id="KW-1185">Reference proteome</keyword>
<comment type="caution">
    <text evidence="10">Lacks conserved residue(s) required for the propagation of feature annotation.</text>
</comment>
<keyword evidence="7 10" id="KW-0067">ATP-binding</keyword>
<organism evidence="14 15">
    <name type="scientific">Spiroplasma syrphidicola EA-1</name>
    <dbReference type="NCBI Taxonomy" id="1276229"/>
    <lineage>
        <taxon>Bacteria</taxon>
        <taxon>Bacillati</taxon>
        <taxon>Mycoplasmatota</taxon>
        <taxon>Mollicutes</taxon>
        <taxon>Entomoplasmatales</taxon>
        <taxon>Spiroplasmataceae</taxon>
        <taxon>Spiroplasma</taxon>
    </lineage>
</organism>
<keyword evidence="4 10" id="KW-0808">Transferase</keyword>
<evidence type="ECO:0000256" key="5">
    <source>
        <dbReference type="ARBA" id="ARBA00022694"/>
    </source>
</evidence>
<dbReference type="NCBIfam" id="TIGR00174">
    <property type="entry name" value="miaA"/>
    <property type="match status" value="1"/>
</dbReference>
<dbReference type="GO" id="GO:0006400">
    <property type="term" value="P:tRNA modification"/>
    <property type="evidence" value="ECO:0007669"/>
    <property type="project" value="TreeGrafter"/>
</dbReference>
<dbReference type="Gene3D" id="1.10.20.140">
    <property type="match status" value="1"/>
</dbReference>
<dbReference type="KEGG" id="ssyr:SSYRP_v1c06090"/>
<dbReference type="Gene3D" id="3.40.50.300">
    <property type="entry name" value="P-loop containing nucleotide triphosphate hydrolases"/>
    <property type="match status" value="1"/>
</dbReference>
<proteinExistence type="inferred from homology"/>
<dbReference type="EMBL" id="CP005078">
    <property type="protein sequence ID" value="AGM26199.1"/>
    <property type="molecule type" value="Genomic_DNA"/>
</dbReference>
<dbReference type="AlphaFoldDB" id="R4UE69"/>
<dbReference type="HAMAP" id="MF_00185">
    <property type="entry name" value="IPP_trans"/>
    <property type="match status" value="1"/>
</dbReference>
<dbReference type="SUPFAM" id="SSF52540">
    <property type="entry name" value="P-loop containing nucleoside triphosphate hydrolases"/>
    <property type="match status" value="1"/>
</dbReference>
<dbReference type="eggNOG" id="COG0324">
    <property type="taxonomic scope" value="Bacteria"/>
</dbReference>
<comment type="catalytic activity">
    <reaction evidence="9 10 11">
        <text>adenosine(37) in tRNA + dimethylallyl diphosphate = N(6)-dimethylallyladenosine(37) in tRNA + diphosphate</text>
        <dbReference type="Rhea" id="RHEA:26482"/>
        <dbReference type="Rhea" id="RHEA-COMP:10162"/>
        <dbReference type="Rhea" id="RHEA-COMP:10375"/>
        <dbReference type="ChEBI" id="CHEBI:33019"/>
        <dbReference type="ChEBI" id="CHEBI:57623"/>
        <dbReference type="ChEBI" id="CHEBI:74411"/>
        <dbReference type="ChEBI" id="CHEBI:74415"/>
        <dbReference type="EC" id="2.5.1.75"/>
    </reaction>
</comment>
<evidence type="ECO:0000256" key="13">
    <source>
        <dbReference type="RuleBase" id="RU003785"/>
    </source>
</evidence>
<evidence type="ECO:0000256" key="4">
    <source>
        <dbReference type="ARBA" id="ARBA00022679"/>
    </source>
</evidence>
<reference evidence="14 15" key="1">
    <citation type="journal article" date="2013" name="Genome Biol. Evol.">
        <title>Complete genomes of two dipteran-associated spiroplasmas provided insights into the origin, dynamics, and impacts of viral invasion in spiroplasma.</title>
        <authorList>
            <person name="Ku C."/>
            <person name="Lo W.S."/>
            <person name="Chen L.L."/>
            <person name="Kuo C.H."/>
        </authorList>
    </citation>
    <scope>NUCLEOTIDE SEQUENCE [LARGE SCALE GENOMIC DNA]</scope>
    <source>
        <strain evidence="14">EA-1</strain>
    </source>
</reference>
<sequence>MKEIKVVLIIGPTASGKTDLSIKLAQTFNGECLNADATQMFNGLDIATNKITLEEQQGIKHHFLSFLDLTASYSISDFQKAGRATINEIVADHKLPIVVGGSGLYINALLKNYQFSSQGRNFANLAKYDDYSNQELWEKLAVVDKAESEKIHYNNRKRILRALEYYEQNQIPKSTNDRDQNTWYIKPYIIGLLPDKDELHHRIAERVLALTARGLFAEVAEAYQQCHQSLAYQSMHIIGCREIVSFLKGEISEQEAIMAMVKANKIYAKKQITWFKHQLSDVNWYQFSYANFETVCQKIITDLKESNYLSQK</sequence>
<comment type="similarity">
    <text evidence="3 10 13">Belongs to the IPP transferase family.</text>
</comment>
<evidence type="ECO:0000256" key="7">
    <source>
        <dbReference type="ARBA" id="ARBA00022840"/>
    </source>
</evidence>
<dbReference type="STRING" id="1276229.SSYRP_v1c06090"/>
<dbReference type="PANTHER" id="PTHR11088">
    <property type="entry name" value="TRNA DIMETHYLALLYLTRANSFERASE"/>
    <property type="match status" value="1"/>
</dbReference>
<dbReference type="InterPro" id="IPR027417">
    <property type="entry name" value="P-loop_NTPase"/>
</dbReference>
<name>R4UE69_9MOLU</name>